<dbReference type="OrthoDB" id="423533at2759"/>
<dbReference type="GO" id="GO:0016779">
    <property type="term" value="F:nucleotidyltransferase activity"/>
    <property type="evidence" value="ECO:0007669"/>
    <property type="project" value="UniProtKB-KW"/>
</dbReference>
<evidence type="ECO:0000256" key="5">
    <source>
        <dbReference type="ARBA" id="ARBA00047597"/>
    </source>
</evidence>
<dbReference type="EC" id="2.4.2.31" evidence="6"/>
<evidence type="ECO:0000256" key="6">
    <source>
        <dbReference type="RuleBase" id="RU361228"/>
    </source>
</evidence>
<keyword evidence="3 6" id="KW-0808">Transferase</keyword>
<sequence>MNTFGERFRDFTLVKARLPASNDYMKCKLLPVEQVVEDVQHFLPDIQKSIKHAKKSCPNLKEHKLSKDEATAISLYAMEMAKNVRIYRLLNRALRDNDRSKVRPWFAYLRLLHNAISKLPKLAKTSVWCGTDKDVTELFNDKNKNKKFTSLGIISGSTSPSVISSCLSNASKKTIFIIECLTARSIAAYTRYPSKNEVIFMPGTRFEVVSCPAHVHNDKHTIYLKEIDKSKDDYYGEVDPDEDELMESAVMKTSNTNPITEKLKKSRSEHYEFAEADKCDKLVCGGRPCAKCHKCRDWRFNREADQSIWDWICKNEEWDIADWNLWRHERYKLFAKRETATCSCYFLSLYLNYGRSDRRVRDYRHPCLCERH</sequence>
<dbReference type="Pfam" id="PF01129">
    <property type="entry name" value="ART"/>
    <property type="match status" value="1"/>
</dbReference>
<accession>A0A816A2J4</accession>
<organism evidence="8 9">
    <name type="scientific">Adineta ricciae</name>
    <name type="common">Rotifer</name>
    <dbReference type="NCBI Taxonomy" id="249248"/>
    <lineage>
        <taxon>Eukaryota</taxon>
        <taxon>Metazoa</taxon>
        <taxon>Spiralia</taxon>
        <taxon>Gnathifera</taxon>
        <taxon>Rotifera</taxon>
        <taxon>Eurotatoria</taxon>
        <taxon>Bdelloidea</taxon>
        <taxon>Adinetida</taxon>
        <taxon>Adinetidae</taxon>
        <taxon>Adineta</taxon>
    </lineage>
</organism>
<proteinExistence type="inferred from homology"/>
<evidence type="ECO:0000313" key="8">
    <source>
        <dbReference type="EMBL" id="CAF1591870.1"/>
    </source>
</evidence>
<evidence type="ECO:0000256" key="4">
    <source>
        <dbReference type="ARBA" id="ARBA00022695"/>
    </source>
</evidence>
<evidence type="ECO:0000313" key="9">
    <source>
        <dbReference type="Proteomes" id="UP000663828"/>
    </source>
</evidence>
<comment type="caution">
    <text evidence="8">The sequence shown here is derived from an EMBL/GenBank/DDBJ whole genome shotgun (WGS) entry which is preliminary data.</text>
</comment>
<dbReference type="EMBL" id="CAJNOJ010000139">
    <property type="protein sequence ID" value="CAF1184995.1"/>
    <property type="molecule type" value="Genomic_DNA"/>
</dbReference>
<keyword evidence="6" id="KW-0521">NADP</keyword>
<comment type="catalytic activity">
    <reaction evidence="5 6">
        <text>L-arginyl-[protein] + NAD(+) = N(omega)-(ADP-D-ribosyl)-L-arginyl-[protein] + nicotinamide + H(+)</text>
        <dbReference type="Rhea" id="RHEA:19149"/>
        <dbReference type="Rhea" id="RHEA-COMP:10532"/>
        <dbReference type="Rhea" id="RHEA-COMP:15087"/>
        <dbReference type="ChEBI" id="CHEBI:15378"/>
        <dbReference type="ChEBI" id="CHEBI:17154"/>
        <dbReference type="ChEBI" id="CHEBI:29965"/>
        <dbReference type="ChEBI" id="CHEBI:57540"/>
        <dbReference type="ChEBI" id="CHEBI:142554"/>
        <dbReference type="EC" id="2.4.2.31"/>
    </reaction>
</comment>
<name>A0A816A2J4_ADIRI</name>
<dbReference type="EMBL" id="CAJNOR010006314">
    <property type="protein sequence ID" value="CAF1591870.1"/>
    <property type="molecule type" value="Genomic_DNA"/>
</dbReference>
<dbReference type="PROSITE" id="PS51996">
    <property type="entry name" value="TR_MART"/>
    <property type="match status" value="1"/>
</dbReference>
<dbReference type="InterPro" id="IPR000768">
    <property type="entry name" value="ART"/>
</dbReference>
<evidence type="ECO:0000256" key="2">
    <source>
        <dbReference type="ARBA" id="ARBA00022676"/>
    </source>
</evidence>
<dbReference type="AlphaFoldDB" id="A0A816A2J4"/>
<evidence type="ECO:0000313" key="7">
    <source>
        <dbReference type="EMBL" id="CAF1184995.1"/>
    </source>
</evidence>
<keyword evidence="4" id="KW-0548">Nucleotidyltransferase</keyword>
<dbReference type="Proteomes" id="UP000663828">
    <property type="component" value="Unassembled WGS sequence"/>
</dbReference>
<dbReference type="Proteomes" id="UP000663852">
    <property type="component" value="Unassembled WGS sequence"/>
</dbReference>
<dbReference type="Gene3D" id="3.90.176.10">
    <property type="entry name" value="Toxin ADP-ribosyltransferase, Chain A, domain 1"/>
    <property type="match status" value="1"/>
</dbReference>
<gene>
    <name evidence="7" type="ORF">EDS130_LOCUS24468</name>
    <name evidence="8" type="ORF">XAT740_LOCUS46664</name>
</gene>
<keyword evidence="2 6" id="KW-0328">Glycosyltransferase</keyword>
<keyword evidence="9" id="KW-1185">Reference proteome</keyword>
<protein>
    <recommendedName>
        <fullName evidence="6">NAD(P)(+)--arginine ADP-ribosyltransferase</fullName>
        <ecNumber evidence="6">2.4.2.31</ecNumber>
    </recommendedName>
    <alternativeName>
        <fullName evidence="6">Mono(ADP-ribosyl)transferase</fullName>
    </alternativeName>
</protein>
<dbReference type="SUPFAM" id="SSF56399">
    <property type="entry name" value="ADP-ribosylation"/>
    <property type="match status" value="1"/>
</dbReference>
<evidence type="ECO:0000256" key="1">
    <source>
        <dbReference type="ARBA" id="ARBA00009558"/>
    </source>
</evidence>
<keyword evidence="6" id="KW-0520">NAD</keyword>
<comment type="similarity">
    <text evidence="1 6">Belongs to the Arg-specific ADP-ribosyltransferase family.</text>
</comment>
<dbReference type="GO" id="GO:0106274">
    <property type="term" value="F:NAD+-protein-arginine ADP-ribosyltransferase activity"/>
    <property type="evidence" value="ECO:0007669"/>
    <property type="project" value="UniProtKB-EC"/>
</dbReference>
<evidence type="ECO:0000256" key="3">
    <source>
        <dbReference type="ARBA" id="ARBA00022679"/>
    </source>
</evidence>
<reference evidence="8" key="1">
    <citation type="submission" date="2021-02" db="EMBL/GenBank/DDBJ databases">
        <authorList>
            <person name="Nowell W R."/>
        </authorList>
    </citation>
    <scope>NUCLEOTIDE SEQUENCE</scope>
</reference>